<gene>
    <name evidence="2" type="ORF">B6A10_04180</name>
</gene>
<evidence type="ECO:0008006" key="4">
    <source>
        <dbReference type="Google" id="ProtNLM"/>
    </source>
</evidence>
<accession>A0ABR7UPN3</accession>
<sequence>MKKLVLILLLVSYSCGTDASGLDDYEHSGGVVPYALSTKLNASTWKITFFSNNGLEETSLYSSYVFKFNKNEDVLNVNSGKVEVNYQANKYEGIWSVYQKIISYNPSQEVLEFGCFIALSFVSPNDLLKIEGEWQSVMETNTKIVFVKKFNNEIVSYLTFEKY</sequence>
<reference evidence="2 3" key="1">
    <citation type="journal article" date="2020" name="Microbiol. Res.">
        <title>Flavobacterium pokkalii sp. nov., a novel plant growth promoting native rhizobacteria isolated from pokkali rice grown in coastal saline affected agricultural regions of southern India, Kerala.</title>
        <authorList>
            <person name="Menon R.R."/>
            <person name="Kumari S."/>
            <person name="Viver T."/>
            <person name="Rameshkumar N."/>
        </authorList>
    </citation>
    <scope>NUCLEOTIDE SEQUENCE [LARGE SCALE GENOMIC DNA]</scope>
    <source>
        <strain evidence="2 3">L1I52</strain>
    </source>
</reference>
<dbReference type="RefSeq" id="WP_188219823.1">
    <property type="nucleotide sequence ID" value="NZ_NASZ01000003.1"/>
</dbReference>
<feature type="chain" id="PRO_5046225889" description="Lipocalin-like domain-containing protein" evidence="1">
    <location>
        <begin position="20"/>
        <end position="163"/>
    </location>
</feature>
<proteinExistence type="predicted"/>
<feature type="signal peptide" evidence="1">
    <location>
        <begin position="1"/>
        <end position="19"/>
    </location>
</feature>
<keyword evidence="3" id="KW-1185">Reference proteome</keyword>
<evidence type="ECO:0000256" key="1">
    <source>
        <dbReference type="SAM" id="SignalP"/>
    </source>
</evidence>
<evidence type="ECO:0000313" key="2">
    <source>
        <dbReference type="EMBL" id="MBD0724371.1"/>
    </source>
</evidence>
<organism evidence="2 3">
    <name type="scientific">Flavobacterium pokkalii</name>
    <dbReference type="NCBI Taxonomy" id="1940408"/>
    <lineage>
        <taxon>Bacteria</taxon>
        <taxon>Pseudomonadati</taxon>
        <taxon>Bacteroidota</taxon>
        <taxon>Flavobacteriia</taxon>
        <taxon>Flavobacteriales</taxon>
        <taxon>Flavobacteriaceae</taxon>
        <taxon>Flavobacterium</taxon>
    </lineage>
</organism>
<comment type="caution">
    <text evidence="2">The sequence shown here is derived from an EMBL/GenBank/DDBJ whole genome shotgun (WGS) entry which is preliminary data.</text>
</comment>
<evidence type="ECO:0000313" key="3">
    <source>
        <dbReference type="Proteomes" id="UP000661715"/>
    </source>
</evidence>
<dbReference type="Proteomes" id="UP000661715">
    <property type="component" value="Unassembled WGS sequence"/>
</dbReference>
<dbReference type="EMBL" id="NASZ01000003">
    <property type="protein sequence ID" value="MBD0724371.1"/>
    <property type="molecule type" value="Genomic_DNA"/>
</dbReference>
<name>A0ABR7UPN3_9FLAO</name>
<protein>
    <recommendedName>
        <fullName evidence="4">Lipocalin-like domain-containing protein</fullName>
    </recommendedName>
</protein>
<dbReference type="PROSITE" id="PS51257">
    <property type="entry name" value="PROKAR_LIPOPROTEIN"/>
    <property type="match status" value="1"/>
</dbReference>
<keyword evidence="1" id="KW-0732">Signal</keyword>